<dbReference type="AlphaFoldDB" id="A0A8H7ZRS8"/>
<proteinExistence type="predicted"/>
<accession>A0A8H7ZRS8</accession>
<keyword evidence="2" id="KW-1185">Reference proteome</keyword>
<evidence type="ECO:0000313" key="2">
    <source>
        <dbReference type="Proteomes" id="UP000673691"/>
    </source>
</evidence>
<organism evidence="1 2">
    <name type="scientific">Olpidium bornovanus</name>
    <dbReference type="NCBI Taxonomy" id="278681"/>
    <lineage>
        <taxon>Eukaryota</taxon>
        <taxon>Fungi</taxon>
        <taxon>Fungi incertae sedis</taxon>
        <taxon>Olpidiomycota</taxon>
        <taxon>Olpidiomycotina</taxon>
        <taxon>Olpidiomycetes</taxon>
        <taxon>Olpidiales</taxon>
        <taxon>Olpidiaceae</taxon>
        <taxon>Olpidium</taxon>
    </lineage>
</organism>
<protein>
    <submittedName>
        <fullName evidence="1">Uncharacterized protein</fullName>
    </submittedName>
</protein>
<sequence length="144" mass="16278">SRDRAAQDYEPPSVKPGNPLFPPACSPHFGFGQNYPLITEKIYFGILTAFSCCHRGESQQPSGCDGSFFLLLREPSNKFRPGISWRMKIQTKRSKNCFMTVFGQNQIFKGLPRDVSNKSKKAKSKPLRKDICPVKIIPVVRLTK</sequence>
<gene>
    <name evidence="1" type="ORF">BJ554DRAFT_1618</name>
</gene>
<reference evidence="1 2" key="1">
    <citation type="journal article" name="Sci. Rep.">
        <title>Genome-scale phylogenetic analyses confirm Olpidium as the closest living zoosporic fungus to the non-flagellated, terrestrial fungi.</title>
        <authorList>
            <person name="Chang Y."/>
            <person name="Rochon D."/>
            <person name="Sekimoto S."/>
            <person name="Wang Y."/>
            <person name="Chovatia M."/>
            <person name="Sandor L."/>
            <person name="Salamov A."/>
            <person name="Grigoriev I.V."/>
            <person name="Stajich J.E."/>
            <person name="Spatafora J.W."/>
        </authorList>
    </citation>
    <scope>NUCLEOTIDE SEQUENCE [LARGE SCALE GENOMIC DNA]</scope>
    <source>
        <strain evidence="1">S191</strain>
    </source>
</reference>
<dbReference type="Proteomes" id="UP000673691">
    <property type="component" value="Unassembled WGS sequence"/>
</dbReference>
<comment type="caution">
    <text evidence="1">The sequence shown here is derived from an EMBL/GenBank/DDBJ whole genome shotgun (WGS) entry which is preliminary data.</text>
</comment>
<evidence type="ECO:0000313" key="1">
    <source>
        <dbReference type="EMBL" id="KAG5458204.1"/>
    </source>
</evidence>
<name>A0A8H7ZRS8_9FUNG</name>
<dbReference type="EMBL" id="JAEFCI010008834">
    <property type="protein sequence ID" value="KAG5458204.1"/>
    <property type="molecule type" value="Genomic_DNA"/>
</dbReference>
<feature type="non-terminal residue" evidence="1">
    <location>
        <position position="1"/>
    </location>
</feature>